<name>A0A084G682_PSEDA</name>
<feature type="compositionally biased region" description="Polar residues" evidence="1">
    <location>
        <begin position="11"/>
        <end position="40"/>
    </location>
</feature>
<feature type="compositionally biased region" description="Basic and acidic residues" evidence="1">
    <location>
        <begin position="1"/>
        <end position="10"/>
    </location>
</feature>
<dbReference type="GeneID" id="27724343"/>
<accession>A0A084G682</accession>
<gene>
    <name evidence="2" type="ORF">SAPIO_CDS5271</name>
</gene>
<sequence>MHDQAAEKRTPNTPGTSCSERNPSDSWSVDTTRGSSSFGASAQVDEGVAASAANTEDPEEVAFGMSMFLEARAEDRIIYSLYFKNREEESPDAEDIVDLEKCFEEACATYVAEDRTDELVNGIRPWLADK</sequence>
<evidence type="ECO:0000313" key="2">
    <source>
        <dbReference type="EMBL" id="KEZ42844.1"/>
    </source>
</evidence>
<evidence type="ECO:0000256" key="1">
    <source>
        <dbReference type="SAM" id="MobiDB-lite"/>
    </source>
</evidence>
<reference evidence="2 3" key="1">
    <citation type="journal article" date="2014" name="Genome Announc.">
        <title>Draft genome sequence of the pathogenic fungus Scedosporium apiospermum.</title>
        <authorList>
            <person name="Vandeputte P."/>
            <person name="Ghamrawi S."/>
            <person name="Rechenmann M."/>
            <person name="Iltis A."/>
            <person name="Giraud S."/>
            <person name="Fleury M."/>
            <person name="Thornton C."/>
            <person name="Delhaes L."/>
            <person name="Meyer W."/>
            <person name="Papon N."/>
            <person name="Bouchara J.P."/>
        </authorList>
    </citation>
    <scope>NUCLEOTIDE SEQUENCE [LARGE SCALE GENOMIC DNA]</scope>
    <source>
        <strain evidence="2 3">IHEM 14462</strain>
    </source>
</reference>
<dbReference type="HOGENOM" id="CLU_1939355_0_0_1"/>
<dbReference type="AlphaFoldDB" id="A0A084G682"/>
<dbReference type="KEGG" id="sapo:SAPIO_CDS5271"/>
<comment type="caution">
    <text evidence="2">The sequence shown here is derived from an EMBL/GenBank/DDBJ whole genome shotgun (WGS) entry which is preliminary data.</text>
</comment>
<proteinExistence type="predicted"/>
<protein>
    <submittedName>
        <fullName evidence="2">Uncharacterized protein</fullName>
    </submittedName>
</protein>
<dbReference type="VEuPathDB" id="FungiDB:SAPIO_CDS5271"/>
<dbReference type="Proteomes" id="UP000028545">
    <property type="component" value="Unassembled WGS sequence"/>
</dbReference>
<evidence type="ECO:0000313" key="3">
    <source>
        <dbReference type="Proteomes" id="UP000028545"/>
    </source>
</evidence>
<organism evidence="2 3">
    <name type="scientific">Pseudallescheria apiosperma</name>
    <name type="common">Scedosporium apiospermum</name>
    <dbReference type="NCBI Taxonomy" id="563466"/>
    <lineage>
        <taxon>Eukaryota</taxon>
        <taxon>Fungi</taxon>
        <taxon>Dikarya</taxon>
        <taxon>Ascomycota</taxon>
        <taxon>Pezizomycotina</taxon>
        <taxon>Sordariomycetes</taxon>
        <taxon>Hypocreomycetidae</taxon>
        <taxon>Microascales</taxon>
        <taxon>Microascaceae</taxon>
        <taxon>Scedosporium</taxon>
    </lineage>
</organism>
<dbReference type="RefSeq" id="XP_016642643.1">
    <property type="nucleotide sequence ID" value="XM_016787628.1"/>
</dbReference>
<dbReference type="EMBL" id="JOWA01000098">
    <property type="protein sequence ID" value="KEZ42844.1"/>
    <property type="molecule type" value="Genomic_DNA"/>
</dbReference>
<keyword evidence="3" id="KW-1185">Reference proteome</keyword>
<feature type="region of interest" description="Disordered" evidence="1">
    <location>
        <begin position="1"/>
        <end position="57"/>
    </location>
</feature>